<keyword evidence="2 3" id="KW-0808">Transferase</keyword>
<dbReference type="GO" id="GO:0004315">
    <property type="term" value="F:3-oxoacyl-[acyl-carrier-protein] synthase activity"/>
    <property type="evidence" value="ECO:0007669"/>
    <property type="project" value="TreeGrafter"/>
</dbReference>
<dbReference type="Proteomes" id="UP000215483">
    <property type="component" value="Unassembled WGS sequence"/>
</dbReference>
<evidence type="ECO:0000256" key="3">
    <source>
        <dbReference type="RuleBase" id="RU003694"/>
    </source>
</evidence>
<evidence type="ECO:0000256" key="2">
    <source>
        <dbReference type="ARBA" id="ARBA00022679"/>
    </source>
</evidence>
<dbReference type="Pfam" id="PF00109">
    <property type="entry name" value="ketoacyl-synt"/>
    <property type="match status" value="1"/>
</dbReference>
<evidence type="ECO:0000256" key="1">
    <source>
        <dbReference type="ARBA" id="ARBA00008467"/>
    </source>
</evidence>
<accession>A0A233SC71</accession>
<dbReference type="PANTHER" id="PTHR11712">
    <property type="entry name" value="POLYKETIDE SYNTHASE-RELATED"/>
    <property type="match status" value="1"/>
</dbReference>
<evidence type="ECO:0000313" key="6">
    <source>
        <dbReference type="Proteomes" id="UP000215483"/>
    </source>
</evidence>
<dbReference type="SMART" id="SM00825">
    <property type="entry name" value="PKS_KS"/>
    <property type="match status" value="1"/>
</dbReference>
<proteinExistence type="inferred from homology"/>
<dbReference type="GO" id="GO:0006633">
    <property type="term" value="P:fatty acid biosynthetic process"/>
    <property type="evidence" value="ECO:0007669"/>
    <property type="project" value="TreeGrafter"/>
</dbReference>
<dbReference type="InterPro" id="IPR014030">
    <property type="entry name" value="Ketoacyl_synth_N"/>
</dbReference>
<dbReference type="InterPro" id="IPR014031">
    <property type="entry name" value="Ketoacyl_synth_C"/>
</dbReference>
<dbReference type="InterPro" id="IPR020841">
    <property type="entry name" value="PKS_Beta-ketoAc_synthase_dom"/>
</dbReference>
<dbReference type="AlphaFoldDB" id="A0A233SC71"/>
<dbReference type="OrthoDB" id="9808669at2"/>
<dbReference type="Gene3D" id="3.40.47.10">
    <property type="match status" value="1"/>
</dbReference>
<dbReference type="InterPro" id="IPR000794">
    <property type="entry name" value="Beta-ketoacyl_synthase"/>
</dbReference>
<feature type="domain" description="Ketosynthase family 3 (KS3)" evidence="4">
    <location>
        <begin position="2"/>
        <end position="417"/>
    </location>
</feature>
<dbReference type="CDD" id="cd00834">
    <property type="entry name" value="KAS_I_II"/>
    <property type="match status" value="1"/>
</dbReference>
<keyword evidence="6" id="KW-1185">Reference proteome</keyword>
<gene>
    <name evidence="5" type="ORF">BEK98_23955</name>
</gene>
<dbReference type="SUPFAM" id="SSF53901">
    <property type="entry name" value="Thiolase-like"/>
    <property type="match status" value="2"/>
</dbReference>
<dbReference type="NCBIfam" id="NF005589">
    <property type="entry name" value="PRK07314.1"/>
    <property type="match status" value="1"/>
</dbReference>
<name>A0A233SC71_STRDA</name>
<comment type="similarity">
    <text evidence="1 3">Belongs to the thiolase-like superfamily. Beta-ketoacyl-ACP synthases family.</text>
</comment>
<protein>
    <recommendedName>
        <fullName evidence="4">Ketosynthase family 3 (KS3) domain-containing protein</fullName>
    </recommendedName>
</protein>
<sequence>MDRRVVITGLGAVTPVGERVDEIFTNLMNGHSGVRETTRFDTSRCPVKTSGEVVGFNPEDHGISPRDQRVLDRYQQYALAASNAALLDAGLDLPRNEIVSRKKSDQRFQRYGAAIGMAFSSTEVLQDQFAKMAEKGTRGVSPRLFNMTLPNAGTSLLSVRYGLCGPLVTVSGASASGSDSVIAAYDKIRHGRAEVMLAGGAESPVTEIIVSGFAQNHTGAASGACRPFDRDRDGTVLGEGAAVFVLEEREHALARKARIYGELLGYGLRGDAFDMSDIPPSDAPGMTACLEEALADAGITPEQVGYLNVHGTATKSNDPAEVTAIRKVFGGHADNLRVSGIKGATGHMLGASGAMEAMTALLASCHDQVPPTWGLRVPDEGCELNHVIDKGAHTPVDVAVSTSVGMGGNNSALVFRGA</sequence>
<dbReference type="PROSITE" id="PS52004">
    <property type="entry name" value="KS3_2"/>
    <property type="match status" value="1"/>
</dbReference>
<dbReference type="Pfam" id="PF02801">
    <property type="entry name" value="Ketoacyl-synt_C"/>
    <property type="match status" value="1"/>
</dbReference>
<dbReference type="EMBL" id="MCGQ01000020">
    <property type="protein sequence ID" value="OXY93266.1"/>
    <property type="molecule type" value="Genomic_DNA"/>
</dbReference>
<evidence type="ECO:0000313" key="5">
    <source>
        <dbReference type="EMBL" id="OXY93266.1"/>
    </source>
</evidence>
<dbReference type="PANTHER" id="PTHR11712:SF336">
    <property type="entry name" value="3-OXOACYL-[ACYL-CARRIER-PROTEIN] SYNTHASE, MITOCHONDRIAL"/>
    <property type="match status" value="1"/>
</dbReference>
<organism evidence="5 6">
    <name type="scientific">Streptomyces diastatochromogenes</name>
    <dbReference type="NCBI Taxonomy" id="42236"/>
    <lineage>
        <taxon>Bacteria</taxon>
        <taxon>Bacillati</taxon>
        <taxon>Actinomycetota</taxon>
        <taxon>Actinomycetes</taxon>
        <taxon>Kitasatosporales</taxon>
        <taxon>Streptomycetaceae</taxon>
        <taxon>Streptomyces</taxon>
    </lineage>
</organism>
<evidence type="ECO:0000259" key="4">
    <source>
        <dbReference type="PROSITE" id="PS52004"/>
    </source>
</evidence>
<dbReference type="InterPro" id="IPR016039">
    <property type="entry name" value="Thiolase-like"/>
</dbReference>
<reference evidence="5 6" key="1">
    <citation type="submission" date="2016-07" db="EMBL/GenBank/DDBJ databases">
        <title>Draft genome of Streptomyces diastatochromogenes.</title>
        <authorList>
            <person name="Podduturi R."/>
            <person name="Lukassen M.B."/>
            <person name="Clausen N."/>
            <person name="Nielsen J.L."/>
            <person name="Jorgensen N.O."/>
        </authorList>
    </citation>
    <scope>NUCLEOTIDE SEQUENCE [LARGE SCALE GENOMIC DNA]</scope>
    <source>
        <strain evidence="5 6">DSM 40608</strain>
    </source>
</reference>
<comment type="caution">
    <text evidence="5">The sequence shown here is derived from an EMBL/GenBank/DDBJ whole genome shotgun (WGS) entry which is preliminary data.</text>
</comment>
<dbReference type="RefSeq" id="WP_094218797.1">
    <property type="nucleotide sequence ID" value="NZ_JBHXEP010000057.1"/>
</dbReference>